<keyword evidence="3" id="KW-0472">Membrane</keyword>
<feature type="transmembrane region" description="Helical" evidence="3">
    <location>
        <begin position="314"/>
        <end position="333"/>
    </location>
</feature>
<accession>A0A3A3GB15</accession>
<feature type="transmembrane region" description="Helical" evidence="3">
    <location>
        <begin position="96"/>
        <end position="115"/>
    </location>
</feature>
<comment type="subcellular location">
    <subcellularLocation>
        <location evidence="1">Membrane</location>
    </subcellularLocation>
</comment>
<evidence type="ECO:0000256" key="3">
    <source>
        <dbReference type="SAM" id="Phobius"/>
    </source>
</evidence>
<feature type="transmembrane region" description="Helical" evidence="3">
    <location>
        <begin position="178"/>
        <end position="194"/>
    </location>
</feature>
<keyword evidence="3" id="KW-0812">Transmembrane</keyword>
<evidence type="ECO:0000313" key="5">
    <source>
        <dbReference type="EMBL" id="RJG18924.1"/>
    </source>
</evidence>
<feature type="domain" description="Acyltransferase 3" evidence="4">
    <location>
        <begin position="29"/>
        <end position="329"/>
    </location>
</feature>
<comment type="similarity">
    <text evidence="2">Belongs to the acyltransferase 3 family.</text>
</comment>
<dbReference type="RefSeq" id="WP_119796328.1">
    <property type="nucleotide sequence ID" value="NZ_QYZD01000042.1"/>
</dbReference>
<feature type="transmembrane region" description="Helical" evidence="3">
    <location>
        <begin position="206"/>
        <end position="225"/>
    </location>
</feature>
<proteinExistence type="inferred from homology"/>
<feature type="transmembrane region" description="Helical" evidence="3">
    <location>
        <begin position="152"/>
        <end position="172"/>
    </location>
</feature>
<feature type="transmembrane region" description="Helical" evidence="3">
    <location>
        <begin position="29"/>
        <end position="50"/>
    </location>
</feature>
<organism evidence="5 6">
    <name type="scientific">Paenibacillus thiaminolyticus</name>
    <name type="common">Bacillus thiaminolyticus</name>
    <dbReference type="NCBI Taxonomy" id="49283"/>
    <lineage>
        <taxon>Bacteria</taxon>
        <taxon>Bacillati</taxon>
        <taxon>Bacillota</taxon>
        <taxon>Bacilli</taxon>
        <taxon>Bacillales</taxon>
        <taxon>Paenibacillaceae</taxon>
        <taxon>Paenibacillus</taxon>
    </lineage>
</organism>
<feature type="transmembrane region" description="Helical" evidence="3">
    <location>
        <begin position="56"/>
        <end position="76"/>
    </location>
</feature>
<evidence type="ECO:0000256" key="2">
    <source>
        <dbReference type="ARBA" id="ARBA00007400"/>
    </source>
</evidence>
<evidence type="ECO:0000313" key="6">
    <source>
        <dbReference type="Proteomes" id="UP000266177"/>
    </source>
</evidence>
<gene>
    <name evidence="5" type="ORF">DQX05_26640</name>
</gene>
<dbReference type="PANTHER" id="PTHR37312">
    <property type="entry name" value="MEMBRANE-BOUND ACYLTRANSFERASE YKRP-RELATED"/>
    <property type="match status" value="1"/>
</dbReference>
<dbReference type="OrthoDB" id="6623990at2"/>
<dbReference type="InterPro" id="IPR002656">
    <property type="entry name" value="Acyl_transf_3_dom"/>
</dbReference>
<feature type="transmembrane region" description="Helical" evidence="3">
    <location>
        <begin position="245"/>
        <end position="273"/>
    </location>
</feature>
<sequence length="364" mass="41346">MQESRWNQASSGLKSAVSLRSGETFGLNLRFMLIVCVFIANAIEPLIGTMPELKSLFVWIFTFHMPLFVFVTGYFARSNLNGRAGWAVMKQIGIQYVIFQSLYSLLDVTLFHVPGMKHSFFIPYLLLWFLIGHLIWRAILMLFNRWQVRHPVILAAIIGIAAGFLPIDGAWLGLSRTMVYLPFFAFGYVFRDDAIQRFAASRFRKLAAGLSVGLLIVLLLWPNVLHPEWLMNHMTFRELGWLEQSPWYAIGMRLFIYALEIVASVAFLAWVPLHTGWITGLGRRTLYVFLLHGLIIRLLVVSGLYHYITTGPQAVLLIAASLACTVLLAQPAVRSLCRPVIEPHWNGLGGWHRTSVFHRGMKQG</sequence>
<dbReference type="EMBL" id="QYZD01000042">
    <property type="protein sequence ID" value="RJG18924.1"/>
    <property type="molecule type" value="Genomic_DNA"/>
</dbReference>
<protein>
    <submittedName>
        <fullName evidence="5">Fucose 4-O-acetylase</fullName>
    </submittedName>
</protein>
<name>A0A3A3GB15_PANTH</name>
<dbReference type="Pfam" id="PF01757">
    <property type="entry name" value="Acyl_transf_3"/>
    <property type="match status" value="1"/>
</dbReference>
<feature type="transmembrane region" description="Helical" evidence="3">
    <location>
        <begin position="285"/>
        <end position="308"/>
    </location>
</feature>
<evidence type="ECO:0000256" key="1">
    <source>
        <dbReference type="ARBA" id="ARBA00004370"/>
    </source>
</evidence>
<reference evidence="5 6" key="1">
    <citation type="submission" date="2018-09" db="EMBL/GenBank/DDBJ databases">
        <title>Paenibacillus SK2017-BO5.</title>
        <authorList>
            <person name="Piskunova J.V."/>
            <person name="Dubiley S.A."/>
            <person name="Severinov K.V."/>
        </authorList>
    </citation>
    <scope>NUCLEOTIDE SEQUENCE [LARGE SCALE GENOMIC DNA]</scope>
    <source>
        <strain evidence="5 6">BO5</strain>
    </source>
</reference>
<dbReference type="GO" id="GO:0016747">
    <property type="term" value="F:acyltransferase activity, transferring groups other than amino-acyl groups"/>
    <property type="evidence" value="ECO:0007669"/>
    <property type="project" value="InterPro"/>
</dbReference>
<keyword evidence="3" id="KW-1133">Transmembrane helix</keyword>
<dbReference type="InterPro" id="IPR052734">
    <property type="entry name" value="Nod_factor_acetyltransferase"/>
</dbReference>
<feature type="transmembrane region" description="Helical" evidence="3">
    <location>
        <begin position="121"/>
        <end position="140"/>
    </location>
</feature>
<evidence type="ECO:0000259" key="4">
    <source>
        <dbReference type="Pfam" id="PF01757"/>
    </source>
</evidence>
<comment type="caution">
    <text evidence="5">The sequence shown here is derived from an EMBL/GenBank/DDBJ whole genome shotgun (WGS) entry which is preliminary data.</text>
</comment>
<dbReference type="AlphaFoldDB" id="A0A3A3GB15"/>
<dbReference type="PANTHER" id="PTHR37312:SF1">
    <property type="entry name" value="MEMBRANE-BOUND ACYLTRANSFERASE YKRP-RELATED"/>
    <property type="match status" value="1"/>
</dbReference>
<dbReference type="Proteomes" id="UP000266177">
    <property type="component" value="Unassembled WGS sequence"/>
</dbReference>